<proteinExistence type="inferred from homology"/>
<dbReference type="GO" id="GO:0005737">
    <property type="term" value="C:cytoplasm"/>
    <property type="evidence" value="ECO:0007669"/>
    <property type="project" value="TreeGrafter"/>
</dbReference>
<dbReference type="InterPro" id="IPR011600">
    <property type="entry name" value="Pept_C14_caspase"/>
</dbReference>
<dbReference type="Pfam" id="PF00656">
    <property type="entry name" value="Peptidase_C14"/>
    <property type="match status" value="1"/>
</dbReference>
<feature type="domain" description="Peptidase C14 caspase" evidence="3">
    <location>
        <begin position="19"/>
        <end position="343"/>
    </location>
</feature>
<dbReference type="Gene3D" id="3.40.50.1460">
    <property type="match status" value="1"/>
</dbReference>
<dbReference type="InParanoid" id="A0A165S893"/>
<feature type="compositionally biased region" description="Low complexity" evidence="2">
    <location>
        <begin position="229"/>
        <end position="243"/>
    </location>
</feature>
<dbReference type="OrthoDB" id="3223806at2759"/>
<feature type="region of interest" description="Disordered" evidence="2">
    <location>
        <begin position="111"/>
        <end position="145"/>
    </location>
</feature>
<dbReference type="GO" id="GO:0004197">
    <property type="term" value="F:cysteine-type endopeptidase activity"/>
    <property type="evidence" value="ECO:0007669"/>
    <property type="project" value="InterPro"/>
</dbReference>
<feature type="compositionally biased region" description="Acidic residues" evidence="2">
    <location>
        <begin position="111"/>
        <end position="134"/>
    </location>
</feature>
<evidence type="ECO:0000313" key="4">
    <source>
        <dbReference type="EMBL" id="KZT24796.1"/>
    </source>
</evidence>
<keyword evidence="5" id="KW-1185">Reference proteome</keyword>
<comment type="similarity">
    <text evidence="1">Belongs to the peptidase C14B family.</text>
</comment>
<dbReference type="Proteomes" id="UP000076761">
    <property type="component" value="Unassembled WGS sequence"/>
</dbReference>
<protein>
    <recommendedName>
        <fullName evidence="3">Peptidase C14 caspase domain-containing protein</fullName>
    </recommendedName>
</protein>
<evidence type="ECO:0000256" key="1">
    <source>
        <dbReference type="ARBA" id="ARBA00009005"/>
    </source>
</evidence>
<gene>
    <name evidence="4" type="ORF">NEOLEDRAFT_1134442</name>
</gene>
<dbReference type="GO" id="GO:0006508">
    <property type="term" value="P:proteolysis"/>
    <property type="evidence" value="ECO:0007669"/>
    <property type="project" value="InterPro"/>
</dbReference>
<feature type="region of interest" description="Disordered" evidence="2">
    <location>
        <begin position="214"/>
        <end position="264"/>
    </location>
</feature>
<dbReference type="PANTHER" id="PTHR48104:SF30">
    <property type="entry name" value="METACASPASE-1"/>
    <property type="match status" value="1"/>
</dbReference>
<dbReference type="EMBL" id="KV425575">
    <property type="protein sequence ID" value="KZT24796.1"/>
    <property type="molecule type" value="Genomic_DNA"/>
</dbReference>
<accession>A0A165S893</accession>
<evidence type="ECO:0000259" key="3">
    <source>
        <dbReference type="Pfam" id="PF00656"/>
    </source>
</evidence>
<name>A0A165S893_9AGAM</name>
<reference evidence="4 5" key="1">
    <citation type="journal article" date="2016" name="Mol. Biol. Evol.">
        <title>Comparative Genomics of Early-Diverging Mushroom-Forming Fungi Provides Insights into the Origins of Lignocellulose Decay Capabilities.</title>
        <authorList>
            <person name="Nagy L.G."/>
            <person name="Riley R."/>
            <person name="Tritt A."/>
            <person name="Adam C."/>
            <person name="Daum C."/>
            <person name="Floudas D."/>
            <person name="Sun H."/>
            <person name="Yadav J.S."/>
            <person name="Pangilinan J."/>
            <person name="Larsson K.H."/>
            <person name="Matsuura K."/>
            <person name="Barry K."/>
            <person name="Labutti K."/>
            <person name="Kuo R."/>
            <person name="Ohm R.A."/>
            <person name="Bhattacharya S.S."/>
            <person name="Shirouzu T."/>
            <person name="Yoshinaga Y."/>
            <person name="Martin F.M."/>
            <person name="Grigoriev I.V."/>
            <person name="Hibbett D.S."/>
        </authorList>
    </citation>
    <scope>NUCLEOTIDE SEQUENCE [LARGE SCALE GENOMIC DNA]</scope>
    <source>
        <strain evidence="4 5">HHB14362 ss-1</strain>
    </source>
</reference>
<dbReference type="AlphaFoldDB" id="A0A165S893"/>
<dbReference type="InterPro" id="IPR050452">
    <property type="entry name" value="Metacaspase"/>
</dbReference>
<evidence type="ECO:0000256" key="2">
    <source>
        <dbReference type="SAM" id="MobiDB-lite"/>
    </source>
</evidence>
<evidence type="ECO:0000313" key="5">
    <source>
        <dbReference type="Proteomes" id="UP000076761"/>
    </source>
</evidence>
<organism evidence="4 5">
    <name type="scientific">Neolentinus lepideus HHB14362 ss-1</name>
    <dbReference type="NCBI Taxonomy" id="1314782"/>
    <lineage>
        <taxon>Eukaryota</taxon>
        <taxon>Fungi</taxon>
        <taxon>Dikarya</taxon>
        <taxon>Basidiomycota</taxon>
        <taxon>Agaricomycotina</taxon>
        <taxon>Agaricomycetes</taxon>
        <taxon>Gloeophyllales</taxon>
        <taxon>Gloeophyllaceae</taxon>
        <taxon>Neolentinus</taxon>
    </lineage>
</organism>
<dbReference type="PANTHER" id="PTHR48104">
    <property type="entry name" value="METACASPASE-4"/>
    <property type="match status" value="1"/>
</dbReference>
<sequence>MPGLVQRSQSGSPGPSTGKRRALLIGINYAATKDYVLEGPNADARTFKQLLKERYGYEEEDIKLMTDDDRCPKYLRPSRANIRREAANLVRGAQSGDRFVFFYAGHADQEAAVDDTDEEDGQDEEILGEDDLSDDQSSTSSEQRIRDNDLRQILVDPLPAGSSLIAIFDCCHSGTMLDLEHYHCNLPWNPTWKTSPIAPYDLAAHHYRSMRHIHTPPHSRRPSENKSKTATTATFPTSETTVASSRPRRMTWASLTNPPGEASEEATTTVICTGECPKGDDDVAHIISISACLDSQLAWEGPDGGSITQVLVRFLRQKTDCTLYDVVLELSRKLQHAGWLVEQQRAEQPEDFVDAPGPAYQVPQIGSRSALDLHSQFTL</sequence>